<dbReference type="PANTHER" id="PTHR42993:SF1">
    <property type="entry name" value="MAOC-LIKE DEHYDRATASE DOMAIN-CONTAINING PROTEIN"/>
    <property type="match status" value="1"/>
</dbReference>
<protein>
    <submittedName>
        <fullName evidence="2">Acyl dehydratase</fullName>
    </submittedName>
</protein>
<dbReference type="Proteomes" id="UP000095552">
    <property type="component" value="Unassembled WGS sequence"/>
</dbReference>
<evidence type="ECO:0000313" key="2">
    <source>
        <dbReference type="EMBL" id="OEK04339.1"/>
    </source>
</evidence>
<dbReference type="CDD" id="cd03450">
    <property type="entry name" value="NodN"/>
    <property type="match status" value="1"/>
</dbReference>
<dbReference type="Gene3D" id="3.10.129.10">
    <property type="entry name" value="Hotdog Thioesterase"/>
    <property type="match status" value="1"/>
</dbReference>
<organism evidence="2 3">
    <name type="scientific">Roseivirga misakiensis</name>
    <dbReference type="NCBI Taxonomy" id="1563681"/>
    <lineage>
        <taxon>Bacteria</taxon>
        <taxon>Pseudomonadati</taxon>
        <taxon>Bacteroidota</taxon>
        <taxon>Cytophagia</taxon>
        <taxon>Cytophagales</taxon>
        <taxon>Roseivirgaceae</taxon>
        <taxon>Roseivirga</taxon>
    </lineage>
</organism>
<keyword evidence="3" id="KW-1185">Reference proteome</keyword>
<dbReference type="AlphaFoldDB" id="A0A1E5SYY2"/>
<feature type="domain" description="MaoC-like" evidence="1">
    <location>
        <begin position="12"/>
        <end position="129"/>
    </location>
</feature>
<dbReference type="SUPFAM" id="SSF54637">
    <property type="entry name" value="Thioesterase/thiol ester dehydrase-isomerase"/>
    <property type="match status" value="1"/>
</dbReference>
<accession>A0A1E5SYY2</accession>
<dbReference type="RefSeq" id="WP_069835844.1">
    <property type="nucleotide sequence ID" value="NZ_MDGQ01000005.1"/>
</dbReference>
<reference evidence="2 3" key="1">
    <citation type="submission" date="2016-08" db="EMBL/GenBank/DDBJ databases">
        <title>Draft genome of Fabibacter sp. strain SK-8.</title>
        <authorList>
            <person name="Wong S.-K."/>
            <person name="Hamasaki K."/>
            <person name="Yoshizawa S."/>
        </authorList>
    </citation>
    <scope>NUCLEOTIDE SEQUENCE [LARGE SCALE GENOMIC DNA]</scope>
    <source>
        <strain evidence="2 3">SK-8</strain>
    </source>
</reference>
<dbReference type="PANTHER" id="PTHR42993">
    <property type="entry name" value="MAOC-LIKE DEHYDRATASE DOMAIN-CONTAINING PROTEIN"/>
    <property type="match status" value="1"/>
</dbReference>
<dbReference type="InterPro" id="IPR029069">
    <property type="entry name" value="HotDog_dom_sf"/>
</dbReference>
<proteinExistence type="predicted"/>
<dbReference type="EMBL" id="MDGQ01000005">
    <property type="protein sequence ID" value="OEK04339.1"/>
    <property type="molecule type" value="Genomic_DNA"/>
</dbReference>
<dbReference type="InterPro" id="IPR002539">
    <property type="entry name" value="MaoC-like_dom"/>
</dbReference>
<dbReference type="InterPro" id="IPR039375">
    <property type="entry name" value="NodN-like"/>
</dbReference>
<sequence length="155" mass="17807">MTKVIIHSHAEFEQYIGQELGVSEFLKIDQDRIGAFADATIDHQWIHIDSERAAKEGGFGSTIAHGYLTLSLLPYLWEQIAEIKNIKMMINYGIEKLKFNQPVKVDQEVRLRVKLSSLADLRGITKCQLNVKLEIKDNPKPAFTGEFIFLYHFNK</sequence>
<comment type="caution">
    <text evidence="2">The sequence shown here is derived from an EMBL/GenBank/DDBJ whole genome shotgun (WGS) entry which is preliminary data.</text>
</comment>
<dbReference type="STRING" id="1563681.BFP71_12715"/>
<dbReference type="Pfam" id="PF01575">
    <property type="entry name" value="MaoC_dehydratas"/>
    <property type="match status" value="1"/>
</dbReference>
<evidence type="ECO:0000313" key="3">
    <source>
        <dbReference type="Proteomes" id="UP000095552"/>
    </source>
</evidence>
<gene>
    <name evidence="2" type="ORF">BFP71_12715</name>
</gene>
<evidence type="ECO:0000259" key="1">
    <source>
        <dbReference type="Pfam" id="PF01575"/>
    </source>
</evidence>
<dbReference type="OrthoDB" id="9801735at2"/>
<name>A0A1E5SYY2_9BACT</name>